<dbReference type="PRINTS" id="PR00792">
    <property type="entry name" value="PEPSIN"/>
</dbReference>
<feature type="compositionally biased region" description="Low complexity" evidence="5">
    <location>
        <begin position="405"/>
        <end position="422"/>
    </location>
</feature>
<dbReference type="AlphaFoldDB" id="A0A1V8SZT0"/>
<dbReference type="PROSITE" id="PS00141">
    <property type="entry name" value="ASP_PROTEASE"/>
    <property type="match status" value="1"/>
</dbReference>
<dbReference type="InParanoid" id="A0A1V8SZT0"/>
<organism evidence="8 9">
    <name type="scientific">Cryoendolithus antarcticus</name>
    <dbReference type="NCBI Taxonomy" id="1507870"/>
    <lineage>
        <taxon>Eukaryota</taxon>
        <taxon>Fungi</taxon>
        <taxon>Dikarya</taxon>
        <taxon>Ascomycota</taxon>
        <taxon>Pezizomycotina</taxon>
        <taxon>Dothideomycetes</taxon>
        <taxon>Dothideomycetidae</taxon>
        <taxon>Cladosporiales</taxon>
        <taxon>Cladosporiaceae</taxon>
        <taxon>Cryoendolithus</taxon>
    </lineage>
</organism>
<dbReference type="SUPFAM" id="SSF50630">
    <property type="entry name" value="Acid proteases"/>
    <property type="match status" value="1"/>
</dbReference>
<feature type="chain" id="PRO_5013320221" description="Peptidase A1 domain-containing protein" evidence="6">
    <location>
        <begin position="20"/>
        <end position="437"/>
    </location>
</feature>
<dbReference type="Proteomes" id="UP000192596">
    <property type="component" value="Unassembled WGS sequence"/>
</dbReference>
<dbReference type="GO" id="GO:0004190">
    <property type="term" value="F:aspartic-type endopeptidase activity"/>
    <property type="evidence" value="ECO:0007669"/>
    <property type="project" value="UniProtKB-KW"/>
</dbReference>
<feature type="region of interest" description="Disordered" evidence="5">
    <location>
        <begin position="402"/>
        <end position="437"/>
    </location>
</feature>
<gene>
    <name evidence="8" type="ORF">B0A48_09589</name>
</gene>
<dbReference type="EMBL" id="NAJO01000021">
    <property type="protein sequence ID" value="OQO04667.1"/>
    <property type="molecule type" value="Genomic_DNA"/>
</dbReference>
<comment type="similarity">
    <text evidence="1 4">Belongs to the peptidase A1 family.</text>
</comment>
<dbReference type="PROSITE" id="PS51767">
    <property type="entry name" value="PEPTIDASE_A1"/>
    <property type="match status" value="1"/>
</dbReference>
<dbReference type="InterPro" id="IPR001461">
    <property type="entry name" value="Aspartic_peptidase_A1"/>
</dbReference>
<dbReference type="GO" id="GO:0000324">
    <property type="term" value="C:fungal-type vacuole"/>
    <property type="evidence" value="ECO:0007669"/>
    <property type="project" value="TreeGrafter"/>
</dbReference>
<accession>A0A1V8SZT0</accession>
<dbReference type="Pfam" id="PF00026">
    <property type="entry name" value="Asp"/>
    <property type="match status" value="1"/>
</dbReference>
<evidence type="ECO:0000313" key="9">
    <source>
        <dbReference type="Proteomes" id="UP000192596"/>
    </source>
</evidence>
<dbReference type="InterPro" id="IPR001969">
    <property type="entry name" value="Aspartic_peptidase_AS"/>
</dbReference>
<dbReference type="PANTHER" id="PTHR47966">
    <property type="entry name" value="BETA-SITE APP-CLEAVING ENZYME, ISOFORM A-RELATED"/>
    <property type="match status" value="1"/>
</dbReference>
<keyword evidence="9" id="KW-1185">Reference proteome</keyword>
<dbReference type="InterPro" id="IPR033121">
    <property type="entry name" value="PEPTIDASE_A1"/>
</dbReference>
<dbReference type="InterPro" id="IPR034164">
    <property type="entry name" value="Pepsin-like_dom"/>
</dbReference>
<dbReference type="OrthoDB" id="15189at2759"/>
<keyword evidence="4" id="KW-0645">Protease</keyword>
<evidence type="ECO:0000259" key="7">
    <source>
        <dbReference type="PROSITE" id="PS51767"/>
    </source>
</evidence>
<keyword evidence="2 4" id="KW-0064">Aspartyl protease</keyword>
<protein>
    <recommendedName>
        <fullName evidence="7">Peptidase A1 domain-containing protein</fullName>
    </recommendedName>
</protein>
<dbReference type="CDD" id="cd05471">
    <property type="entry name" value="pepsin_like"/>
    <property type="match status" value="1"/>
</dbReference>
<keyword evidence="4" id="KW-0378">Hydrolase</keyword>
<evidence type="ECO:0000256" key="1">
    <source>
        <dbReference type="ARBA" id="ARBA00007447"/>
    </source>
</evidence>
<keyword evidence="6" id="KW-0732">Signal</keyword>
<feature type="active site" evidence="3">
    <location>
        <position position="286"/>
    </location>
</feature>
<reference evidence="9" key="1">
    <citation type="submission" date="2017-03" db="EMBL/GenBank/DDBJ databases">
        <title>Genomes of endolithic fungi from Antarctica.</title>
        <authorList>
            <person name="Coleine C."/>
            <person name="Masonjones S."/>
            <person name="Stajich J.E."/>
        </authorList>
    </citation>
    <scope>NUCLEOTIDE SEQUENCE [LARGE SCALE GENOMIC DNA]</scope>
    <source>
        <strain evidence="9">CCFEE 5527</strain>
    </source>
</reference>
<dbReference type="STRING" id="1507870.A0A1V8SZT0"/>
<dbReference type="GO" id="GO:0006508">
    <property type="term" value="P:proteolysis"/>
    <property type="evidence" value="ECO:0007669"/>
    <property type="project" value="UniProtKB-KW"/>
</dbReference>
<evidence type="ECO:0000256" key="3">
    <source>
        <dbReference type="PIRSR" id="PIRSR601461-1"/>
    </source>
</evidence>
<evidence type="ECO:0000256" key="4">
    <source>
        <dbReference type="RuleBase" id="RU000454"/>
    </source>
</evidence>
<dbReference type="InterPro" id="IPR021109">
    <property type="entry name" value="Peptidase_aspartic_dom_sf"/>
</dbReference>
<sequence>MLQSRLLLCFALFAFGAQSILINTTNISTILPLQATAYGSIFNVNVTFGNQTFPLLLDTGSADTWVLGDGWRCLPPQASPDSTATLQQANCTYGQPYYQASSTLTPVEDEWLGVRYGDGSVYGTVGGEDLKLGSIEVLQQTIGVVNISAMSGSDGVNVGLIGFGYPIISMIHPDSYPKNETLLANTVRYPVIFEGLIGAGMEPYVSVALERTPREEEIGFGGYLGLGNMLPVSQGPLVTVPVEVTEAIPIEVTNGVRQITEWTTTVQTASWTGNNTYLTPFQVVVDTGNPLNILPSELADAVNSAFSPPASTTQFDSLGAPAVSCNATAPEFALTIATHKFSIDSRDMIRRHASGACYSTVAPAPAPTDGLSLNFLGDAFMKNVVVVFDMGRNEMRFAERLDHATTTTGSPESSTPTSTPSPMAHIGSAGRLRPFWL</sequence>
<feature type="active site" evidence="3">
    <location>
        <position position="58"/>
    </location>
</feature>
<feature type="signal peptide" evidence="6">
    <location>
        <begin position="1"/>
        <end position="19"/>
    </location>
</feature>
<dbReference type="PANTHER" id="PTHR47966:SF47">
    <property type="entry name" value="ENDOPEPTIDASE, PUTATIVE (AFU_ORTHOLOGUE AFUA_3G01220)-RELATED"/>
    <property type="match status" value="1"/>
</dbReference>
<dbReference type="Gene3D" id="2.40.70.10">
    <property type="entry name" value="Acid Proteases"/>
    <property type="match status" value="2"/>
</dbReference>
<evidence type="ECO:0000256" key="5">
    <source>
        <dbReference type="SAM" id="MobiDB-lite"/>
    </source>
</evidence>
<comment type="caution">
    <text evidence="8">The sequence shown here is derived from an EMBL/GenBank/DDBJ whole genome shotgun (WGS) entry which is preliminary data.</text>
</comment>
<evidence type="ECO:0000313" key="8">
    <source>
        <dbReference type="EMBL" id="OQO04667.1"/>
    </source>
</evidence>
<evidence type="ECO:0000256" key="2">
    <source>
        <dbReference type="ARBA" id="ARBA00022750"/>
    </source>
</evidence>
<feature type="domain" description="Peptidase A1" evidence="7">
    <location>
        <begin position="42"/>
        <end position="398"/>
    </location>
</feature>
<proteinExistence type="inferred from homology"/>
<evidence type="ECO:0000256" key="6">
    <source>
        <dbReference type="SAM" id="SignalP"/>
    </source>
</evidence>
<name>A0A1V8SZT0_9PEZI</name>